<dbReference type="EMBL" id="VTET01000008">
    <property type="protein sequence ID" value="TYS69981.1"/>
    <property type="molecule type" value="Genomic_DNA"/>
</dbReference>
<evidence type="ECO:0000313" key="4">
    <source>
        <dbReference type="Proteomes" id="UP000324517"/>
    </source>
</evidence>
<evidence type="ECO:0000313" key="3">
    <source>
        <dbReference type="EMBL" id="TYS69981.1"/>
    </source>
</evidence>
<keyword evidence="1" id="KW-0645">Protease</keyword>
<dbReference type="Proteomes" id="UP000324517">
    <property type="component" value="Unassembled WGS sequence"/>
</dbReference>
<protein>
    <recommendedName>
        <fullName evidence="5">Peptidase S1 domain-containing protein</fullName>
    </recommendedName>
</protein>
<feature type="region of interest" description="Disordered" evidence="2">
    <location>
        <begin position="167"/>
        <end position="218"/>
    </location>
</feature>
<gene>
    <name evidence="3" type="ORF">FZC75_15165</name>
</gene>
<evidence type="ECO:0008006" key="5">
    <source>
        <dbReference type="Google" id="ProtNLM"/>
    </source>
</evidence>
<keyword evidence="1" id="KW-0378">Hydrolase</keyword>
<dbReference type="SUPFAM" id="SSF50494">
    <property type="entry name" value="Trypsin-like serine proteases"/>
    <property type="match status" value="1"/>
</dbReference>
<sequence>MGYITGTNRDFYIDNFIYEDLYQISAPISPGSRGGPLISQKTARIIAINSAEDTRDSNIGFSIPIYTIVELIEAWIQSPMSESEIASLFYYADGIYYYDYLWELYEEGYFDGGYYSDDTSNYEYWEYNNDWLYDWYTEEGYYYDEETDYWYCDYYDEDAVNEESYWYEEEEAEYGESDWYEEEDSEYEESDWYEEEDSEYEESDWYEEEDSEYEDSEW</sequence>
<evidence type="ECO:0000256" key="1">
    <source>
        <dbReference type="ARBA" id="ARBA00022825"/>
    </source>
</evidence>
<proteinExistence type="predicted"/>
<evidence type="ECO:0000256" key="2">
    <source>
        <dbReference type="SAM" id="MobiDB-lite"/>
    </source>
</evidence>
<organism evidence="3 4">
    <name type="scientific">Sutcliffiella horikoshii</name>
    <dbReference type="NCBI Taxonomy" id="79883"/>
    <lineage>
        <taxon>Bacteria</taxon>
        <taxon>Bacillati</taxon>
        <taxon>Bacillota</taxon>
        <taxon>Bacilli</taxon>
        <taxon>Bacillales</taxon>
        <taxon>Bacillaceae</taxon>
        <taxon>Sutcliffiella</taxon>
    </lineage>
</organism>
<dbReference type="RefSeq" id="WP_148979890.1">
    <property type="nucleotide sequence ID" value="NZ_JBNILM010000006.1"/>
</dbReference>
<accession>A0A5D4T4Z1</accession>
<keyword evidence="1" id="KW-0720">Serine protease</keyword>
<comment type="caution">
    <text evidence="3">The sequence shown here is derived from an EMBL/GenBank/DDBJ whole genome shotgun (WGS) entry which is preliminary data.</text>
</comment>
<reference evidence="3 4" key="1">
    <citation type="submission" date="2019-08" db="EMBL/GenBank/DDBJ databases">
        <title>Bacillus genomes from the desert of Cuatro Cienegas, Coahuila.</title>
        <authorList>
            <person name="Olmedo-Alvarez G."/>
        </authorList>
    </citation>
    <scope>NUCLEOTIDE SEQUENCE [LARGE SCALE GENOMIC DNA]</scope>
    <source>
        <strain evidence="3 4">CH98b_3T</strain>
    </source>
</reference>
<dbReference type="OrthoDB" id="189537at2"/>
<dbReference type="Gene3D" id="2.40.10.10">
    <property type="entry name" value="Trypsin-like serine proteases"/>
    <property type="match status" value="1"/>
</dbReference>
<dbReference type="GO" id="GO:0008236">
    <property type="term" value="F:serine-type peptidase activity"/>
    <property type="evidence" value="ECO:0007669"/>
    <property type="project" value="UniProtKB-KW"/>
</dbReference>
<name>A0A5D4T4Z1_9BACI</name>
<dbReference type="InterPro" id="IPR009003">
    <property type="entry name" value="Peptidase_S1_PA"/>
</dbReference>
<dbReference type="AlphaFoldDB" id="A0A5D4T4Z1"/>
<dbReference type="InterPro" id="IPR043504">
    <property type="entry name" value="Peptidase_S1_PA_chymotrypsin"/>
</dbReference>